<dbReference type="Pfam" id="PF00440">
    <property type="entry name" value="TetR_N"/>
    <property type="match status" value="1"/>
</dbReference>
<dbReference type="Gene3D" id="1.10.10.60">
    <property type="entry name" value="Homeodomain-like"/>
    <property type="match status" value="1"/>
</dbReference>
<dbReference type="PANTHER" id="PTHR43479">
    <property type="entry name" value="ACREF/ENVCD OPERON REPRESSOR-RELATED"/>
    <property type="match status" value="1"/>
</dbReference>
<proteinExistence type="predicted"/>
<evidence type="ECO:0000313" key="6">
    <source>
        <dbReference type="Proteomes" id="UP000181936"/>
    </source>
</evidence>
<feature type="DNA-binding region" description="H-T-H motif" evidence="3">
    <location>
        <begin position="34"/>
        <end position="53"/>
    </location>
</feature>
<dbReference type="AlphaFoldDB" id="A0A1L3MV14"/>
<dbReference type="PROSITE" id="PS50977">
    <property type="entry name" value="HTH_TETR_2"/>
    <property type="match status" value="1"/>
</dbReference>
<dbReference type="GO" id="GO:0003677">
    <property type="term" value="F:DNA binding"/>
    <property type="evidence" value="ECO:0007669"/>
    <property type="project" value="UniProtKB-UniRule"/>
</dbReference>
<evidence type="ECO:0000256" key="2">
    <source>
        <dbReference type="ARBA" id="ARBA00023125"/>
    </source>
</evidence>
<dbReference type="Proteomes" id="UP000181936">
    <property type="component" value="Chromosome"/>
</dbReference>
<dbReference type="InterPro" id="IPR050624">
    <property type="entry name" value="HTH-type_Tx_Regulator"/>
</dbReference>
<dbReference type="OrthoDB" id="9812993at2"/>
<dbReference type="InterPro" id="IPR001647">
    <property type="entry name" value="HTH_TetR"/>
</dbReference>
<evidence type="ECO:0000256" key="3">
    <source>
        <dbReference type="PROSITE-ProRule" id="PRU00335"/>
    </source>
</evidence>
<dbReference type="InterPro" id="IPR009057">
    <property type="entry name" value="Homeodomain-like_sf"/>
</dbReference>
<organism evidence="5 6">
    <name type="scientific">Bacillus weihaiensis</name>
    <dbReference type="NCBI Taxonomy" id="1547283"/>
    <lineage>
        <taxon>Bacteria</taxon>
        <taxon>Bacillati</taxon>
        <taxon>Bacillota</taxon>
        <taxon>Bacilli</taxon>
        <taxon>Bacillales</taxon>
        <taxon>Bacillaceae</taxon>
        <taxon>Bacillus</taxon>
    </lineage>
</organism>
<feature type="domain" description="HTH tetR-type" evidence="4">
    <location>
        <begin position="11"/>
        <end position="71"/>
    </location>
</feature>
<reference evidence="5 6" key="1">
    <citation type="journal article" date="2016" name="Sci. Rep.">
        <title>Complete genome sequence and transcriptomic analysis of a novel marine strain Bacillus weihaiensis reveals the mechanism of brown algae degradation.</title>
        <authorList>
            <person name="Zhu Y."/>
            <person name="Chen P."/>
            <person name="Bao Y."/>
            <person name="Men Y."/>
            <person name="Zeng Y."/>
            <person name="Yang J."/>
            <person name="Sun J."/>
            <person name="Sun Y."/>
        </authorList>
    </citation>
    <scope>NUCLEOTIDE SEQUENCE [LARGE SCALE GENOMIC DNA]</scope>
    <source>
        <strain evidence="5 6">Alg07</strain>
    </source>
</reference>
<gene>
    <name evidence="5" type="ORF">A9C19_16355</name>
</gene>
<dbReference type="EMBL" id="CP016020">
    <property type="protein sequence ID" value="APH06187.1"/>
    <property type="molecule type" value="Genomic_DNA"/>
</dbReference>
<dbReference type="STRING" id="1547283.A9C19_16355"/>
<dbReference type="KEGG" id="bwh:A9C19_16355"/>
<evidence type="ECO:0000256" key="1">
    <source>
        <dbReference type="ARBA" id="ARBA00022491"/>
    </source>
</evidence>
<keyword evidence="1" id="KW-0678">Repressor</keyword>
<evidence type="ECO:0000259" key="4">
    <source>
        <dbReference type="PROSITE" id="PS50977"/>
    </source>
</evidence>
<protein>
    <recommendedName>
        <fullName evidence="4">HTH tetR-type domain-containing protein</fullName>
    </recommendedName>
</protein>
<dbReference type="RefSeq" id="WP_072580989.1">
    <property type="nucleotide sequence ID" value="NZ_CP016020.1"/>
</dbReference>
<dbReference type="PRINTS" id="PR00455">
    <property type="entry name" value="HTHTETR"/>
</dbReference>
<evidence type="ECO:0000313" key="5">
    <source>
        <dbReference type="EMBL" id="APH06187.1"/>
    </source>
</evidence>
<dbReference type="Gene3D" id="1.10.357.10">
    <property type="entry name" value="Tetracycline Repressor, domain 2"/>
    <property type="match status" value="1"/>
</dbReference>
<dbReference type="PANTHER" id="PTHR43479:SF22">
    <property type="entry name" value="TRANSCRIPTIONAL REGULATOR, TETR FAMILY"/>
    <property type="match status" value="1"/>
</dbReference>
<dbReference type="SUPFAM" id="SSF46689">
    <property type="entry name" value="Homeodomain-like"/>
    <property type="match status" value="1"/>
</dbReference>
<accession>A0A1L3MV14</accession>
<keyword evidence="2 3" id="KW-0238">DNA-binding</keyword>
<name>A0A1L3MV14_9BACI</name>
<sequence length="304" mass="35392">MKGKEVKNGLEPKKERIILTATKIFSAKGYFSTSVQEIAEECSMSKASLYKLFPSKEDLFIEVFEYHQNILFDKVASISFASHYSPRELLIKQISTQIEVFLEQRNFITMQLKEIPLSGNNKLKKMMRQLKTRIVGWQRNVLIEAYGEEIKPYSWDLTVTVQGLLKEYITVADQYKEWDGNEMATYIVDRLDYIKTDLLQTKPKPLFSEEEMENLLSPSPTLCTKDHVDILLSRIKIVIDSMNPSDNKEHLEQSFDMLIKELETEDPKVFLLDVLLHYFMKEEQLKSTATKLRSLLVGGEKWNI</sequence>
<keyword evidence="6" id="KW-1185">Reference proteome</keyword>